<accession>A0A8S1UFX8</accession>
<name>A0A8S1UFX8_9CILI</name>
<comment type="caution">
    <text evidence="2">The sequence shown here is derived from an EMBL/GenBank/DDBJ whole genome shotgun (WGS) entry which is preliminary data.</text>
</comment>
<evidence type="ECO:0000256" key="1">
    <source>
        <dbReference type="SAM" id="SignalP"/>
    </source>
</evidence>
<reference evidence="2" key="1">
    <citation type="submission" date="2021-01" db="EMBL/GenBank/DDBJ databases">
        <authorList>
            <consortium name="Genoscope - CEA"/>
            <person name="William W."/>
        </authorList>
    </citation>
    <scope>NUCLEOTIDE SEQUENCE</scope>
</reference>
<keyword evidence="3" id="KW-1185">Reference proteome</keyword>
<proteinExistence type="predicted"/>
<evidence type="ECO:0000313" key="2">
    <source>
        <dbReference type="EMBL" id="CAD8163878.1"/>
    </source>
</evidence>
<organism evidence="2 3">
    <name type="scientific">Paramecium pentaurelia</name>
    <dbReference type="NCBI Taxonomy" id="43138"/>
    <lineage>
        <taxon>Eukaryota</taxon>
        <taxon>Sar</taxon>
        <taxon>Alveolata</taxon>
        <taxon>Ciliophora</taxon>
        <taxon>Intramacronucleata</taxon>
        <taxon>Oligohymenophorea</taxon>
        <taxon>Peniculida</taxon>
        <taxon>Parameciidae</taxon>
        <taxon>Paramecium</taxon>
    </lineage>
</organism>
<dbReference type="Proteomes" id="UP000689195">
    <property type="component" value="Unassembled WGS sequence"/>
</dbReference>
<keyword evidence="1" id="KW-0732">Signal</keyword>
<evidence type="ECO:0000313" key="3">
    <source>
        <dbReference type="Proteomes" id="UP000689195"/>
    </source>
</evidence>
<feature type="signal peptide" evidence="1">
    <location>
        <begin position="1"/>
        <end position="18"/>
    </location>
</feature>
<dbReference type="AlphaFoldDB" id="A0A8S1UFX8"/>
<feature type="chain" id="PRO_5035731236" evidence="1">
    <location>
        <begin position="19"/>
        <end position="73"/>
    </location>
</feature>
<dbReference type="OrthoDB" id="304653at2759"/>
<dbReference type="EMBL" id="CAJJDO010000040">
    <property type="protein sequence ID" value="CAD8163878.1"/>
    <property type="molecule type" value="Genomic_DNA"/>
</dbReference>
<gene>
    <name evidence="2" type="ORF">PPENT_87.1.T0400111</name>
</gene>
<protein>
    <submittedName>
        <fullName evidence="2">Uncharacterized protein</fullName>
    </submittedName>
</protein>
<sequence length="73" mass="7611">MKAFLLVCLIATSMMVNAIDTPQDQELNAQPDSPSFLQLQACASCCNGVCCLSAANCVKGQCNNVIAPTCVQG</sequence>